<feature type="domain" description="DNA replication/recombination mediator RecO N-terminal" evidence="9">
    <location>
        <begin position="8"/>
        <end position="81"/>
    </location>
</feature>
<dbReference type="EMBL" id="JABZGU010000068">
    <property type="protein sequence ID" value="MBF4802905.1"/>
    <property type="molecule type" value="Genomic_DNA"/>
</dbReference>
<evidence type="ECO:0000256" key="1">
    <source>
        <dbReference type="ARBA" id="ARBA00003065"/>
    </source>
</evidence>
<dbReference type="InterPro" id="IPR037278">
    <property type="entry name" value="ARFGAP/RecO"/>
</dbReference>
<name>A0A9D5X3N4_9ACTN</name>
<evidence type="ECO:0000256" key="8">
    <source>
        <dbReference type="HAMAP-Rule" id="MF_00201"/>
    </source>
</evidence>
<evidence type="ECO:0000313" key="11">
    <source>
        <dbReference type="Proteomes" id="UP000787322"/>
    </source>
</evidence>
<protein>
    <recommendedName>
        <fullName evidence="3 8">DNA repair protein RecO</fullName>
    </recommendedName>
    <alternativeName>
        <fullName evidence="7 8">Recombination protein O</fullName>
    </alternativeName>
</protein>
<organism evidence="10 11">
    <name type="scientific">Lancefieldella parvula</name>
    <dbReference type="NCBI Taxonomy" id="1382"/>
    <lineage>
        <taxon>Bacteria</taxon>
        <taxon>Bacillati</taxon>
        <taxon>Actinomycetota</taxon>
        <taxon>Coriobacteriia</taxon>
        <taxon>Coriobacteriales</taxon>
        <taxon>Atopobiaceae</taxon>
        <taxon>Lancefieldella</taxon>
    </lineage>
</organism>
<evidence type="ECO:0000256" key="3">
    <source>
        <dbReference type="ARBA" id="ARBA00021310"/>
    </source>
</evidence>
<dbReference type="NCBIfam" id="TIGR00613">
    <property type="entry name" value="reco"/>
    <property type="match status" value="1"/>
</dbReference>
<evidence type="ECO:0000259" key="9">
    <source>
        <dbReference type="Pfam" id="PF11967"/>
    </source>
</evidence>
<dbReference type="HAMAP" id="MF_00201">
    <property type="entry name" value="RecO"/>
    <property type="match status" value="1"/>
</dbReference>
<dbReference type="InterPro" id="IPR012340">
    <property type="entry name" value="NA-bd_OB-fold"/>
</dbReference>
<dbReference type="Pfam" id="PF02565">
    <property type="entry name" value="RecO_C"/>
    <property type="match status" value="1"/>
</dbReference>
<evidence type="ECO:0000256" key="6">
    <source>
        <dbReference type="ARBA" id="ARBA00023204"/>
    </source>
</evidence>
<dbReference type="InterPro" id="IPR042242">
    <property type="entry name" value="RecO_C"/>
</dbReference>
<dbReference type="GO" id="GO:0043590">
    <property type="term" value="C:bacterial nucleoid"/>
    <property type="evidence" value="ECO:0007669"/>
    <property type="project" value="TreeGrafter"/>
</dbReference>
<dbReference type="SUPFAM" id="SSF50249">
    <property type="entry name" value="Nucleic acid-binding proteins"/>
    <property type="match status" value="1"/>
</dbReference>
<dbReference type="Proteomes" id="UP000787322">
    <property type="component" value="Unassembled WGS sequence"/>
</dbReference>
<dbReference type="SUPFAM" id="SSF57863">
    <property type="entry name" value="ArfGap/RecO-like zinc finger"/>
    <property type="match status" value="1"/>
</dbReference>
<keyword evidence="6 8" id="KW-0234">DNA repair</keyword>
<evidence type="ECO:0000256" key="2">
    <source>
        <dbReference type="ARBA" id="ARBA00007452"/>
    </source>
</evidence>
<keyword evidence="5 8" id="KW-0233">DNA recombination</keyword>
<evidence type="ECO:0000256" key="7">
    <source>
        <dbReference type="ARBA" id="ARBA00033409"/>
    </source>
</evidence>
<dbReference type="GO" id="GO:0006302">
    <property type="term" value="P:double-strand break repair"/>
    <property type="evidence" value="ECO:0007669"/>
    <property type="project" value="TreeGrafter"/>
</dbReference>
<accession>A0A9D5X3N4</accession>
<dbReference type="InterPro" id="IPR022572">
    <property type="entry name" value="DNA_rep/recomb_RecO_N"/>
</dbReference>
<comment type="caution">
    <text evidence="10">The sequence shown here is derived from an EMBL/GenBank/DDBJ whole genome shotgun (WGS) entry which is preliminary data.</text>
</comment>
<evidence type="ECO:0000256" key="5">
    <source>
        <dbReference type="ARBA" id="ARBA00023172"/>
    </source>
</evidence>
<dbReference type="Pfam" id="PF11967">
    <property type="entry name" value="RecO_N"/>
    <property type="match status" value="1"/>
</dbReference>
<gene>
    <name evidence="8 10" type="primary">recO</name>
    <name evidence="10" type="ORF">HXK24_03670</name>
</gene>
<sequence>MPGRKTARLKAIVLDRTKLAEQDLILTMLSDSGEERRAVAKGARKPGGRFAARVELFCELDVLLAEGRSLDILSEATLLEPHATLRGDLSKVAAASAICEVARLSCIDGIEDAFLYPLLSRALRACEEVDDDKHLDLVVAAYVFKVLAHEGWRPELESCIACGDEALTYFSPAAGGALCGSCAHEIEGALEVTPLELSWLSSLLKLTFDQLVVAEIAPETALFLLTSAHIWAATHLEARLKAFEFLLSI</sequence>
<evidence type="ECO:0000256" key="4">
    <source>
        <dbReference type="ARBA" id="ARBA00022763"/>
    </source>
</evidence>
<dbReference type="AlphaFoldDB" id="A0A9D5X3N4"/>
<dbReference type="Gene3D" id="2.40.50.140">
    <property type="entry name" value="Nucleic acid-binding proteins"/>
    <property type="match status" value="1"/>
</dbReference>
<dbReference type="GO" id="GO:0006310">
    <property type="term" value="P:DNA recombination"/>
    <property type="evidence" value="ECO:0007669"/>
    <property type="project" value="UniProtKB-UniRule"/>
</dbReference>
<evidence type="ECO:0000313" key="10">
    <source>
        <dbReference type="EMBL" id="MBF4802905.1"/>
    </source>
</evidence>
<dbReference type="InterPro" id="IPR003717">
    <property type="entry name" value="RecO"/>
</dbReference>
<comment type="function">
    <text evidence="1 8">Involved in DNA repair and RecF pathway recombination.</text>
</comment>
<keyword evidence="4 8" id="KW-0227">DNA damage</keyword>
<comment type="similarity">
    <text evidence="2 8">Belongs to the RecO family.</text>
</comment>
<reference evidence="10" key="1">
    <citation type="submission" date="2020-04" db="EMBL/GenBank/DDBJ databases">
        <title>Deep metagenomics examines the oral microbiome during advanced dental caries in children, revealing novel taxa and co-occurrences with host molecules.</title>
        <authorList>
            <person name="Baker J.L."/>
            <person name="Morton J.T."/>
            <person name="Dinis M."/>
            <person name="Alvarez R."/>
            <person name="Tran N.C."/>
            <person name="Knight R."/>
            <person name="Edlund A."/>
        </authorList>
    </citation>
    <scope>NUCLEOTIDE SEQUENCE</scope>
    <source>
        <strain evidence="10">JCVI_3_bin.11</strain>
    </source>
</reference>
<dbReference type="Gene3D" id="1.20.1440.120">
    <property type="entry name" value="Recombination protein O, C-terminal domain"/>
    <property type="match status" value="1"/>
</dbReference>
<dbReference type="PANTHER" id="PTHR33991">
    <property type="entry name" value="DNA REPAIR PROTEIN RECO"/>
    <property type="match status" value="1"/>
</dbReference>
<proteinExistence type="inferred from homology"/>
<dbReference type="PANTHER" id="PTHR33991:SF1">
    <property type="entry name" value="DNA REPAIR PROTEIN RECO"/>
    <property type="match status" value="1"/>
</dbReference>